<dbReference type="AlphaFoldDB" id="A0A1Y5WXS0"/>
<reference evidence="1 2" key="1">
    <citation type="submission" date="2017-04" db="EMBL/GenBank/DDBJ databases">
        <authorList>
            <person name="Afonso C.L."/>
            <person name="Miller P.J."/>
            <person name="Scott M.A."/>
            <person name="Spackman E."/>
            <person name="Goraichik I."/>
            <person name="Dimitrov K.M."/>
            <person name="Suarez D.L."/>
            <person name="Swayne D.E."/>
        </authorList>
    </citation>
    <scope>NUCLEOTIDE SEQUENCE [LARGE SCALE GENOMIC DNA]</scope>
    <source>
        <strain evidence="1 2">DSM 43828</strain>
    </source>
</reference>
<organism evidence="1 2">
    <name type="scientific">Kibdelosporangium aridum</name>
    <dbReference type="NCBI Taxonomy" id="2030"/>
    <lineage>
        <taxon>Bacteria</taxon>
        <taxon>Bacillati</taxon>
        <taxon>Actinomycetota</taxon>
        <taxon>Actinomycetes</taxon>
        <taxon>Pseudonocardiales</taxon>
        <taxon>Pseudonocardiaceae</taxon>
        <taxon>Kibdelosporangium</taxon>
    </lineage>
</organism>
<dbReference type="Proteomes" id="UP000192674">
    <property type="component" value="Unassembled WGS sequence"/>
</dbReference>
<protein>
    <submittedName>
        <fullName evidence="1">Uncharacterized protein</fullName>
    </submittedName>
</protein>
<dbReference type="EMBL" id="FWXV01000001">
    <property type="protein sequence ID" value="SMC58413.1"/>
    <property type="molecule type" value="Genomic_DNA"/>
</dbReference>
<proteinExistence type="predicted"/>
<sequence>MHAQITYFDGPRSPEEIAAAEYAGTHRIAPLVATFGNVQTYVLQRDDGSWFTVTFADSEQTLRDIQKAIMSTELLPGEDPALLRGPDRVELFPVVAMHD</sequence>
<evidence type="ECO:0000313" key="2">
    <source>
        <dbReference type="Proteomes" id="UP000192674"/>
    </source>
</evidence>
<keyword evidence="2" id="KW-1185">Reference proteome</keyword>
<name>A0A1Y5WXS0_KIBAR</name>
<evidence type="ECO:0000313" key="1">
    <source>
        <dbReference type="EMBL" id="SMC58413.1"/>
    </source>
</evidence>
<dbReference type="RefSeq" id="WP_033392361.1">
    <property type="nucleotide sequence ID" value="NZ_FWXV01000001.1"/>
</dbReference>
<accession>A0A1Y5WXS0</accession>
<gene>
    <name evidence="1" type="ORF">SAMN05661093_00696</name>
</gene>
<dbReference type="OrthoDB" id="4552724at2"/>